<sequence>MLYGRTQRMSQFHVLWGVNDTFAWRRILLRSKAKGSEISPHRFYLMVRCSTSRYAGSKQPFRKRVKFGSVRTPGRCHWALSPLIVRCGEFVGFLPPICASTAHKMNFVQSDNGATSSHGVDHSPMVGRSRRRLLSQQTRQHRSRMWEHPRIMTE</sequence>
<organism evidence="2 3">
    <name type="scientific">Calocera viscosa (strain TUFC12733)</name>
    <dbReference type="NCBI Taxonomy" id="1330018"/>
    <lineage>
        <taxon>Eukaryota</taxon>
        <taxon>Fungi</taxon>
        <taxon>Dikarya</taxon>
        <taxon>Basidiomycota</taxon>
        <taxon>Agaricomycotina</taxon>
        <taxon>Dacrymycetes</taxon>
        <taxon>Dacrymycetales</taxon>
        <taxon>Dacrymycetaceae</taxon>
        <taxon>Calocera</taxon>
    </lineage>
</organism>
<accession>A0A167RH41</accession>
<keyword evidence="3" id="KW-1185">Reference proteome</keyword>
<dbReference type="AlphaFoldDB" id="A0A167RH41"/>
<feature type="region of interest" description="Disordered" evidence="1">
    <location>
        <begin position="113"/>
        <end position="154"/>
    </location>
</feature>
<feature type="compositionally biased region" description="Basic and acidic residues" evidence="1">
    <location>
        <begin position="144"/>
        <end position="154"/>
    </location>
</feature>
<evidence type="ECO:0000313" key="3">
    <source>
        <dbReference type="Proteomes" id="UP000076738"/>
    </source>
</evidence>
<feature type="compositionally biased region" description="Basic residues" evidence="1">
    <location>
        <begin position="128"/>
        <end position="143"/>
    </location>
</feature>
<protein>
    <submittedName>
        <fullName evidence="2">Uncharacterized protein</fullName>
    </submittedName>
</protein>
<name>A0A167RH41_CALVF</name>
<evidence type="ECO:0000256" key="1">
    <source>
        <dbReference type="SAM" id="MobiDB-lite"/>
    </source>
</evidence>
<evidence type="ECO:0000313" key="2">
    <source>
        <dbReference type="EMBL" id="KZP00902.1"/>
    </source>
</evidence>
<reference evidence="2 3" key="1">
    <citation type="journal article" date="2016" name="Mol. Biol. Evol.">
        <title>Comparative Genomics of Early-Diverging Mushroom-Forming Fungi Provides Insights into the Origins of Lignocellulose Decay Capabilities.</title>
        <authorList>
            <person name="Nagy L.G."/>
            <person name="Riley R."/>
            <person name="Tritt A."/>
            <person name="Adam C."/>
            <person name="Daum C."/>
            <person name="Floudas D."/>
            <person name="Sun H."/>
            <person name="Yadav J.S."/>
            <person name="Pangilinan J."/>
            <person name="Larsson K.H."/>
            <person name="Matsuura K."/>
            <person name="Barry K."/>
            <person name="Labutti K."/>
            <person name="Kuo R."/>
            <person name="Ohm R.A."/>
            <person name="Bhattacharya S.S."/>
            <person name="Shirouzu T."/>
            <person name="Yoshinaga Y."/>
            <person name="Martin F.M."/>
            <person name="Grigoriev I.V."/>
            <person name="Hibbett D.S."/>
        </authorList>
    </citation>
    <scope>NUCLEOTIDE SEQUENCE [LARGE SCALE GENOMIC DNA]</scope>
    <source>
        <strain evidence="2 3">TUFC12733</strain>
    </source>
</reference>
<gene>
    <name evidence="2" type="ORF">CALVIDRAFT_216873</name>
</gene>
<proteinExistence type="predicted"/>
<dbReference type="EMBL" id="KV417268">
    <property type="protein sequence ID" value="KZP00902.1"/>
    <property type="molecule type" value="Genomic_DNA"/>
</dbReference>
<dbReference type="Proteomes" id="UP000076738">
    <property type="component" value="Unassembled WGS sequence"/>
</dbReference>